<evidence type="ECO:0000313" key="3">
    <source>
        <dbReference type="Proteomes" id="UP000231019"/>
    </source>
</evidence>
<dbReference type="EMBL" id="PFFQ01000053">
    <property type="protein sequence ID" value="PIW15203.1"/>
    <property type="molecule type" value="Genomic_DNA"/>
</dbReference>
<accession>A0A2M7G0Q1</accession>
<keyword evidence="1" id="KW-0732">Signal</keyword>
<dbReference type="PROSITE" id="PS51257">
    <property type="entry name" value="PROKAR_LIPOPROTEIN"/>
    <property type="match status" value="1"/>
</dbReference>
<comment type="caution">
    <text evidence="2">The sequence shown here is derived from an EMBL/GenBank/DDBJ whole genome shotgun (WGS) entry which is preliminary data.</text>
</comment>
<organism evidence="2 3">
    <name type="scientific">bacterium (Candidatus Blackallbacteria) CG17_big_fil_post_rev_8_21_14_2_50_48_46</name>
    <dbReference type="NCBI Taxonomy" id="2014261"/>
    <lineage>
        <taxon>Bacteria</taxon>
        <taxon>Candidatus Blackallbacteria</taxon>
    </lineage>
</organism>
<feature type="signal peptide" evidence="1">
    <location>
        <begin position="1"/>
        <end position="23"/>
    </location>
</feature>
<gene>
    <name evidence="2" type="ORF">COW36_17425</name>
</gene>
<dbReference type="AlphaFoldDB" id="A0A2M7G0Q1"/>
<evidence type="ECO:0000313" key="2">
    <source>
        <dbReference type="EMBL" id="PIW15203.1"/>
    </source>
</evidence>
<dbReference type="Proteomes" id="UP000231019">
    <property type="component" value="Unassembled WGS sequence"/>
</dbReference>
<name>A0A2M7G0Q1_9BACT</name>
<protein>
    <submittedName>
        <fullName evidence="2">Uncharacterized protein</fullName>
    </submittedName>
</protein>
<sequence length="226" mass="22755">MQVRFLKLNFALLLLSVSLTACGRSTSPVQTVANTYTGLPQTATGQTANRSTYATMQPANTSAQPIQGGRAVATANGYAYQADPASTQANPYAGMNFPSGSYGSNYGMNSSTPTYTGATGTAGYGSAYGTGAAYGTSYATAPNAAAYGTGTYGAGTAYGTGYATAPNTTASYGTGTYGAGTAYGTGYATAPNTTASYGSYAAPNRAQGSGYIQYNVAQAQQNQAKR</sequence>
<reference evidence="2 3" key="1">
    <citation type="submission" date="2017-09" db="EMBL/GenBank/DDBJ databases">
        <title>Depth-based differentiation of microbial function through sediment-hosted aquifers and enrichment of novel symbionts in the deep terrestrial subsurface.</title>
        <authorList>
            <person name="Probst A.J."/>
            <person name="Ladd B."/>
            <person name="Jarett J.K."/>
            <person name="Geller-Mcgrath D.E."/>
            <person name="Sieber C.M."/>
            <person name="Emerson J.B."/>
            <person name="Anantharaman K."/>
            <person name="Thomas B.C."/>
            <person name="Malmstrom R."/>
            <person name="Stieglmeier M."/>
            <person name="Klingl A."/>
            <person name="Woyke T."/>
            <person name="Ryan C.M."/>
            <person name="Banfield J.F."/>
        </authorList>
    </citation>
    <scope>NUCLEOTIDE SEQUENCE [LARGE SCALE GENOMIC DNA]</scope>
    <source>
        <strain evidence="2">CG17_big_fil_post_rev_8_21_14_2_50_48_46</strain>
    </source>
</reference>
<proteinExistence type="predicted"/>
<evidence type="ECO:0000256" key="1">
    <source>
        <dbReference type="SAM" id="SignalP"/>
    </source>
</evidence>
<feature type="chain" id="PRO_5014676213" evidence="1">
    <location>
        <begin position="24"/>
        <end position="226"/>
    </location>
</feature>